<dbReference type="Proteomes" id="UP000559027">
    <property type="component" value="Unassembled WGS sequence"/>
</dbReference>
<proteinExistence type="predicted"/>
<dbReference type="OrthoDB" id="5967843at2759"/>
<comment type="caution">
    <text evidence="3">The sequence shown here is derived from an EMBL/GenBank/DDBJ whole genome shotgun (WGS) entry which is preliminary data.</text>
</comment>
<dbReference type="PANTHER" id="PTHR10039:SF14">
    <property type="entry name" value="NACHT DOMAIN-CONTAINING PROTEIN"/>
    <property type="match status" value="1"/>
</dbReference>
<evidence type="ECO:0000259" key="2">
    <source>
        <dbReference type="Pfam" id="PF24883"/>
    </source>
</evidence>
<dbReference type="EMBL" id="JAACJO010000006">
    <property type="protein sequence ID" value="KAF5357156.1"/>
    <property type="molecule type" value="Genomic_DNA"/>
</dbReference>
<evidence type="ECO:0000313" key="4">
    <source>
        <dbReference type="Proteomes" id="UP000559027"/>
    </source>
</evidence>
<name>A0A8H5LH26_9AGAR</name>
<dbReference type="Pfam" id="PF24883">
    <property type="entry name" value="NPHP3_N"/>
    <property type="match status" value="1"/>
</dbReference>
<dbReference type="SUPFAM" id="SSF52540">
    <property type="entry name" value="P-loop containing nucleoside triphosphate hydrolases"/>
    <property type="match status" value="1"/>
</dbReference>
<dbReference type="PANTHER" id="PTHR10039">
    <property type="entry name" value="AMELOGENIN"/>
    <property type="match status" value="1"/>
</dbReference>
<protein>
    <recommendedName>
        <fullName evidence="2">Nephrocystin 3-like N-terminal domain-containing protein</fullName>
    </recommendedName>
</protein>
<dbReference type="InterPro" id="IPR056884">
    <property type="entry name" value="NPHP3-like_N"/>
</dbReference>
<dbReference type="InterPro" id="IPR027417">
    <property type="entry name" value="P-loop_NTPase"/>
</dbReference>
<evidence type="ECO:0000313" key="3">
    <source>
        <dbReference type="EMBL" id="KAF5357156.1"/>
    </source>
</evidence>
<reference evidence="3 4" key="1">
    <citation type="journal article" date="2020" name="ISME J.">
        <title>Uncovering the hidden diversity of litter-decomposition mechanisms in mushroom-forming fungi.</title>
        <authorList>
            <person name="Floudas D."/>
            <person name="Bentzer J."/>
            <person name="Ahren D."/>
            <person name="Johansson T."/>
            <person name="Persson P."/>
            <person name="Tunlid A."/>
        </authorList>
    </citation>
    <scope>NUCLEOTIDE SEQUENCE [LARGE SCALE GENOMIC DNA]</scope>
    <source>
        <strain evidence="3 4">CBS 146.42</strain>
    </source>
</reference>
<organism evidence="3 4">
    <name type="scientific">Leucocoprinus leucothites</name>
    <dbReference type="NCBI Taxonomy" id="201217"/>
    <lineage>
        <taxon>Eukaryota</taxon>
        <taxon>Fungi</taxon>
        <taxon>Dikarya</taxon>
        <taxon>Basidiomycota</taxon>
        <taxon>Agaricomycotina</taxon>
        <taxon>Agaricomycetes</taxon>
        <taxon>Agaricomycetidae</taxon>
        <taxon>Agaricales</taxon>
        <taxon>Agaricineae</taxon>
        <taxon>Agaricaceae</taxon>
        <taxon>Leucocoprinus</taxon>
    </lineage>
</organism>
<keyword evidence="1" id="KW-0677">Repeat</keyword>
<accession>A0A8H5LH26</accession>
<dbReference type="Gene3D" id="3.40.50.300">
    <property type="entry name" value="P-loop containing nucleotide triphosphate hydrolases"/>
    <property type="match status" value="1"/>
</dbReference>
<evidence type="ECO:0000256" key="1">
    <source>
        <dbReference type="ARBA" id="ARBA00022737"/>
    </source>
</evidence>
<keyword evidence="4" id="KW-1185">Reference proteome</keyword>
<gene>
    <name evidence="3" type="ORF">D9756_006432</name>
</gene>
<sequence length="241" mass="26642">MSVVISCAGIDILLGASIPDAAVDAEVRSYVSSCFPGTRTQYINDIMSWAGILQEGRSLPIYWMRGPAGVGKSTIAQTCAEKIKKAGQLGAAFFFSINGCNDHTRFFTTLAYQLSTNFPDYRQILNDIILGDKTLITKTMSSQFSSLIVEPLKILQKQGKGVGRKTIVIDGLDECRSRDAQHEIVRIISASVLAETTPFRWAIFSRPEAHIIAAFDHDTISRLCRLVELHISRRADDEIDL</sequence>
<feature type="domain" description="Nephrocystin 3-like N-terminal" evidence="2">
    <location>
        <begin position="54"/>
        <end position="206"/>
    </location>
</feature>
<dbReference type="AlphaFoldDB" id="A0A8H5LH26"/>